<accession>A0A8T3CAP0</accession>
<name>A0A8T3CAP0_DENNO</name>
<dbReference type="AlphaFoldDB" id="A0A8T3CAP0"/>
<keyword evidence="2" id="KW-1185">Reference proteome</keyword>
<comment type="caution">
    <text evidence="1">The sequence shown here is derived from an EMBL/GenBank/DDBJ whole genome shotgun (WGS) entry which is preliminary data.</text>
</comment>
<proteinExistence type="predicted"/>
<dbReference type="EMBL" id="JAGYWB010000002">
    <property type="protein sequence ID" value="KAI0528825.1"/>
    <property type="molecule type" value="Genomic_DNA"/>
</dbReference>
<protein>
    <submittedName>
        <fullName evidence="1">Uncharacterized protein</fullName>
    </submittedName>
</protein>
<gene>
    <name evidence="1" type="ORF">KFK09_001368</name>
</gene>
<evidence type="ECO:0000313" key="2">
    <source>
        <dbReference type="Proteomes" id="UP000829196"/>
    </source>
</evidence>
<evidence type="ECO:0000313" key="1">
    <source>
        <dbReference type="EMBL" id="KAI0528825.1"/>
    </source>
</evidence>
<dbReference type="Proteomes" id="UP000829196">
    <property type="component" value="Unassembled WGS sequence"/>
</dbReference>
<organism evidence="1 2">
    <name type="scientific">Dendrobium nobile</name>
    <name type="common">Orchid</name>
    <dbReference type="NCBI Taxonomy" id="94219"/>
    <lineage>
        <taxon>Eukaryota</taxon>
        <taxon>Viridiplantae</taxon>
        <taxon>Streptophyta</taxon>
        <taxon>Embryophyta</taxon>
        <taxon>Tracheophyta</taxon>
        <taxon>Spermatophyta</taxon>
        <taxon>Magnoliopsida</taxon>
        <taxon>Liliopsida</taxon>
        <taxon>Asparagales</taxon>
        <taxon>Orchidaceae</taxon>
        <taxon>Epidendroideae</taxon>
        <taxon>Malaxideae</taxon>
        <taxon>Dendrobiinae</taxon>
        <taxon>Dendrobium</taxon>
    </lineage>
</organism>
<reference evidence="1" key="1">
    <citation type="journal article" date="2022" name="Front. Genet.">
        <title>Chromosome-Scale Assembly of the Dendrobium nobile Genome Provides Insights Into the Molecular Mechanism of the Biosynthesis of the Medicinal Active Ingredient of Dendrobium.</title>
        <authorList>
            <person name="Xu Q."/>
            <person name="Niu S.-C."/>
            <person name="Li K.-L."/>
            <person name="Zheng P.-J."/>
            <person name="Zhang X.-J."/>
            <person name="Jia Y."/>
            <person name="Liu Y."/>
            <person name="Niu Y.-X."/>
            <person name="Yu L.-H."/>
            <person name="Chen D.-F."/>
            <person name="Zhang G.-Q."/>
        </authorList>
    </citation>
    <scope>NUCLEOTIDE SEQUENCE</scope>
    <source>
        <tissue evidence="1">Leaf</tissue>
    </source>
</reference>
<sequence length="92" mass="10501">MPVNNPRSRDSTSAVYQNHSQFTINLSSIYKSCHSIKSINRPLPSHEGVIPSERKRSKREIRDRSCLLAHPRPPPGVSPDHHLTLDFYRTIA</sequence>